<accession>A0A4P9ZQB2</accession>
<keyword evidence="5" id="KW-1133">Transmembrane helix</keyword>
<name>A0A4P9ZQB2_9FUNG</name>
<evidence type="ECO:0000256" key="2">
    <source>
        <dbReference type="ARBA" id="ARBA00022676"/>
    </source>
</evidence>
<feature type="transmembrane region" description="Helical" evidence="5">
    <location>
        <begin position="55"/>
        <end position="76"/>
    </location>
</feature>
<dbReference type="PANTHER" id="PTHR10730">
    <property type="entry name" value="PROCOLLAGEN-LYSINE,2-OXOGLUTARATE 5-DIOXYGENASE/GLYCOSYLTRANSFERASE 25 FAMILY MEMBER"/>
    <property type="match status" value="1"/>
</dbReference>
<evidence type="ECO:0000313" key="7">
    <source>
        <dbReference type="EMBL" id="RKP34911.1"/>
    </source>
</evidence>
<feature type="domain" description="Glycosyl transferase family 25" evidence="6">
    <location>
        <begin position="133"/>
        <end position="246"/>
    </location>
</feature>
<evidence type="ECO:0000256" key="1">
    <source>
        <dbReference type="ARBA" id="ARBA00006721"/>
    </source>
</evidence>
<gene>
    <name evidence="7" type="ORF">BJ085DRAFT_33472</name>
</gene>
<evidence type="ECO:0000256" key="3">
    <source>
        <dbReference type="ARBA" id="ARBA00022679"/>
    </source>
</evidence>
<reference evidence="8" key="1">
    <citation type="journal article" date="2018" name="Nat. Microbiol.">
        <title>Leveraging single-cell genomics to expand the fungal tree of life.</title>
        <authorList>
            <person name="Ahrendt S.R."/>
            <person name="Quandt C.A."/>
            <person name="Ciobanu D."/>
            <person name="Clum A."/>
            <person name="Salamov A."/>
            <person name="Andreopoulos B."/>
            <person name="Cheng J.F."/>
            <person name="Woyke T."/>
            <person name="Pelin A."/>
            <person name="Henrissat B."/>
            <person name="Reynolds N.K."/>
            <person name="Benny G.L."/>
            <person name="Smith M.E."/>
            <person name="James T.Y."/>
            <person name="Grigoriev I.V."/>
        </authorList>
    </citation>
    <scope>NUCLEOTIDE SEQUENCE [LARGE SCALE GENOMIC DNA]</scope>
    <source>
        <strain evidence="8">RSA 468</strain>
    </source>
</reference>
<keyword evidence="3" id="KW-0808">Transferase</keyword>
<evidence type="ECO:0000256" key="5">
    <source>
        <dbReference type="SAM" id="Phobius"/>
    </source>
</evidence>
<dbReference type="STRING" id="215637.A0A4P9ZQB2"/>
<evidence type="ECO:0000259" key="6">
    <source>
        <dbReference type="Pfam" id="PF01755"/>
    </source>
</evidence>
<dbReference type="InterPro" id="IPR050757">
    <property type="entry name" value="Collagen_mod_GT25"/>
</dbReference>
<dbReference type="CDD" id="cd06532">
    <property type="entry name" value="Glyco_transf_25"/>
    <property type="match status" value="1"/>
</dbReference>
<feature type="region of interest" description="Disordered" evidence="4">
    <location>
        <begin position="101"/>
        <end position="122"/>
    </location>
</feature>
<sequence>MSDSTVRSLDFGEEERLASTKFPEGEDVILDPLSDSPLELYAPDQARYHHRSRPFSRLLVTMFGIVAFLTLGVTMYNSHSLWDSQQQGLADTRLLQQIQANTHRDPPPPLSPEESQRQLLQNKTDHTEQVFGHAYMINLAKRYDRRDYMVDLMRYLDIPVEFSDGTTPDMINFVPAATKESSLDDSTLACWRSHMHIYQDIVTNGYPRALIMEDDIDLTQDVTDRVEEYLNHLPDNWDMFYLGHCSVGYYVGPMYDTAHGIRILRGPWCTHGYMVSFRGAAKLLRLLRAPTQAIDASIADLTGQGHLYAFAAEPRLVAQIRSSDNPSDIANSSDTLLWNELESSARQAMEEWLETGNSTTLMPLDPPEPSPSDQVVDTTVAVAVAVPTDAVAAVVDLEVMPDDAS</sequence>
<evidence type="ECO:0000313" key="8">
    <source>
        <dbReference type="Proteomes" id="UP000268162"/>
    </source>
</evidence>
<dbReference type="OrthoDB" id="686384at2759"/>
<dbReference type="InterPro" id="IPR002654">
    <property type="entry name" value="Glyco_trans_25"/>
</dbReference>
<dbReference type="EMBL" id="ML003027">
    <property type="protein sequence ID" value="RKP34911.1"/>
    <property type="molecule type" value="Genomic_DNA"/>
</dbReference>
<keyword evidence="5" id="KW-0472">Membrane</keyword>
<keyword evidence="8" id="KW-1185">Reference proteome</keyword>
<evidence type="ECO:0000256" key="4">
    <source>
        <dbReference type="SAM" id="MobiDB-lite"/>
    </source>
</evidence>
<comment type="similarity">
    <text evidence="1">Belongs to the glycosyltransferase 25 family.</text>
</comment>
<keyword evidence="5" id="KW-0812">Transmembrane</keyword>
<dbReference type="AlphaFoldDB" id="A0A4P9ZQB2"/>
<organism evidence="7 8">
    <name type="scientific">Dimargaris cristalligena</name>
    <dbReference type="NCBI Taxonomy" id="215637"/>
    <lineage>
        <taxon>Eukaryota</taxon>
        <taxon>Fungi</taxon>
        <taxon>Fungi incertae sedis</taxon>
        <taxon>Zoopagomycota</taxon>
        <taxon>Kickxellomycotina</taxon>
        <taxon>Dimargaritomycetes</taxon>
        <taxon>Dimargaritales</taxon>
        <taxon>Dimargaritaceae</taxon>
        <taxon>Dimargaris</taxon>
    </lineage>
</organism>
<protein>
    <recommendedName>
        <fullName evidence="6">Glycosyl transferase family 25 domain-containing protein</fullName>
    </recommendedName>
</protein>
<keyword evidence="2" id="KW-0328">Glycosyltransferase</keyword>
<dbReference type="PANTHER" id="PTHR10730:SF53">
    <property type="entry name" value="GLYCOSYLTRANSFERASE 25 FAMILY MEMBER"/>
    <property type="match status" value="1"/>
</dbReference>
<dbReference type="Pfam" id="PF01755">
    <property type="entry name" value="Glyco_transf_25"/>
    <property type="match status" value="1"/>
</dbReference>
<dbReference type="GO" id="GO:0016740">
    <property type="term" value="F:transferase activity"/>
    <property type="evidence" value="ECO:0007669"/>
    <property type="project" value="UniProtKB-KW"/>
</dbReference>
<dbReference type="Proteomes" id="UP000268162">
    <property type="component" value="Unassembled WGS sequence"/>
</dbReference>
<proteinExistence type="inferred from homology"/>